<proteinExistence type="predicted"/>
<dbReference type="GO" id="GO:0000398">
    <property type="term" value="P:mRNA splicing, via spliceosome"/>
    <property type="evidence" value="ECO:0007669"/>
    <property type="project" value="TreeGrafter"/>
</dbReference>
<dbReference type="OrthoDB" id="1875751at2759"/>
<evidence type="ECO:0000256" key="1">
    <source>
        <dbReference type="ARBA" id="ARBA00022737"/>
    </source>
</evidence>
<name>A0A8T3D9N9_9TELE</name>
<sequence>MSKEAPREPEQLRKLFIGGLSFETTDESLRAHFEQWGVLTDCVVMRDPNTKRSRGFGFVTYSSVNEVDAAMEARPHKVDGRVVEPKRAVSREDSNRPGAHMTVKKIFVGGIKEDTEESHLRDYFEQFGKIEVIEIMTDRASGKKRGFAFVTFDDHDAVDRIVIQKYHTLNGHNCEVRKALSKQEMASSGMNMRGRGGGGAGNFGRGGGYGGNDFGRGGYFGDRGGRGGYGGGDGYNGFGGDGGYGGGPGYGGNRGYGGGQGYGNQGGGYGGNGYDNYNGGGGGGNFGGGNFGGNSYNDFGNYNSQGSSNYGPMKGGNFGGGGGGRNSSGPYGVRLCSRQPLVSLVLQEDMGAALGVADMAVAAAVADGFRCFGEGYST</sequence>
<dbReference type="Proteomes" id="UP000829720">
    <property type="component" value="Unassembled WGS sequence"/>
</dbReference>
<protein>
    <recommendedName>
        <fullName evidence="4">RRM domain-containing protein</fullName>
    </recommendedName>
</protein>
<dbReference type="Pfam" id="PF00076">
    <property type="entry name" value="RRM_1"/>
    <property type="match status" value="2"/>
</dbReference>
<dbReference type="AlphaFoldDB" id="A0A8T3D9N9"/>
<dbReference type="InterPro" id="IPR012677">
    <property type="entry name" value="Nucleotide-bd_a/b_plait_sf"/>
</dbReference>
<dbReference type="SMART" id="SM00360">
    <property type="entry name" value="RRM"/>
    <property type="match status" value="2"/>
</dbReference>
<dbReference type="FunFam" id="3.30.70.330:FF:000429">
    <property type="entry name" value="Heterogeneous nuclear ribonucleoprotein A1-like 2"/>
    <property type="match status" value="1"/>
</dbReference>
<dbReference type="InterPro" id="IPR034845">
    <property type="entry name" value="hnRNPA1_RRM1"/>
</dbReference>
<keyword evidence="6" id="KW-1185">Reference proteome</keyword>
<feature type="domain" description="RRM" evidence="4">
    <location>
        <begin position="13"/>
        <end position="96"/>
    </location>
</feature>
<keyword evidence="2 3" id="KW-0694">RNA-binding</keyword>
<dbReference type="GO" id="GO:0003730">
    <property type="term" value="F:mRNA 3'-UTR binding"/>
    <property type="evidence" value="ECO:0007669"/>
    <property type="project" value="TreeGrafter"/>
</dbReference>
<dbReference type="PROSITE" id="PS50102">
    <property type="entry name" value="RRM"/>
    <property type="match status" value="2"/>
</dbReference>
<gene>
    <name evidence="5" type="ORF">AGOR_G00131790</name>
</gene>
<dbReference type="SUPFAM" id="SSF54928">
    <property type="entry name" value="RNA-binding domain, RBD"/>
    <property type="match status" value="2"/>
</dbReference>
<evidence type="ECO:0000256" key="3">
    <source>
        <dbReference type="PROSITE-ProRule" id="PRU00176"/>
    </source>
</evidence>
<dbReference type="PANTHER" id="PTHR48026">
    <property type="entry name" value="HOMOLOGOUS TO DROSOPHILA SQD (SQUID) PROTEIN"/>
    <property type="match status" value="1"/>
</dbReference>
<dbReference type="PANTHER" id="PTHR48026:SF2">
    <property type="entry name" value="HETEROGENEOUS NUCLEAR RIBONUCLEOPROTEIN A1-RELATED"/>
    <property type="match status" value="1"/>
</dbReference>
<evidence type="ECO:0000259" key="4">
    <source>
        <dbReference type="PROSITE" id="PS50102"/>
    </source>
</evidence>
<dbReference type="InterPro" id="IPR000504">
    <property type="entry name" value="RRM_dom"/>
</dbReference>
<evidence type="ECO:0000313" key="6">
    <source>
        <dbReference type="Proteomes" id="UP000829720"/>
    </source>
</evidence>
<comment type="caution">
    <text evidence="5">The sequence shown here is derived from an EMBL/GenBank/DDBJ whole genome shotgun (WGS) entry which is preliminary data.</text>
</comment>
<dbReference type="EMBL" id="JAERUA010000012">
    <property type="protein sequence ID" value="KAI1892287.1"/>
    <property type="molecule type" value="Genomic_DNA"/>
</dbReference>
<reference evidence="5" key="1">
    <citation type="submission" date="2021-01" db="EMBL/GenBank/DDBJ databases">
        <authorList>
            <person name="Zahm M."/>
            <person name="Roques C."/>
            <person name="Cabau C."/>
            <person name="Klopp C."/>
            <person name="Donnadieu C."/>
            <person name="Jouanno E."/>
            <person name="Lampietro C."/>
            <person name="Louis A."/>
            <person name="Herpin A."/>
            <person name="Echchiki A."/>
            <person name="Berthelot C."/>
            <person name="Parey E."/>
            <person name="Roest-Crollius H."/>
            <person name="Braasch I."/>
            <person name="Postlethwait J."/>
            <person name="Bobe J."/>
            <person name="Montfort J."/>
            <person name="Bouchez O."/>
            <person name="Begum T."/>
            <person name="Mejri S."/>
            <person name="Adams A."/>
            <person name="Chen W.-J."/>
            <person name="Guiguen Y."/>
        </authorList>
    </citation>
    <scope>NUCLEOTIDE SEQUENCE</scope>
    <source>
        <tissue evidence="5">Blood</tissue>
    </source>
</reference>
<dbReference type="FunFam" id="3.30.70.330:FF:000048">
    <property type="entry name" value="Heterogeneous nuclear ribonucleoprotein a1 isoform"/>
    <property type="match status" value="1"/>
</dbReference>
<dbReference type="CDD" id="cd12761">
    <property type="entry name" value="RRM1_hnRNPA1"/>
    <property type="match status" value="1"/>
</dbReference>
<feature type="domain" description="RRM" evidence="4">
    <location>
        <begin position="104"/>
        <end position="183"/>
    </location>
</feature>
<organism evidence="5 6">
    <name type="scientific">Albula goreensis</name>
    <dbReference type="NCBI Taxonomy" id="1534307"/>
    <lineage>
        <taxon>Eukaryota</taxon>
        <taxon>Metazoa</taxon>
        <taxon>Chordata</taxon>
        <taxon>Craniata</taxon>
        <taxon>Vertebrata</taxon>
        <taxon>Euteleostomi</taxon>
        <taxon>Actinopterygii</taxon>
        <taxon>Neopterygii</taxon>
        <taxon>Teleostei</taxon>
        <taxon>Albuliformes</taxon>
        <taxon>Albulidae</taxon>
        <taxon>Albula</taxon>
    </lineage>
</organism>
<evidence type="ECO:0000313" key="5">
    <source>
        <dbReference type="EMBL" id="KAI1892287.1"/>
    </source>
</evidence>
<dbReference type="InterPro" id="IPR035979">
    <property type="entry name" value="RBD_domain_sf"/>
</dbReference>
<evidence type="ECO:0000256" key="2">
    <source>
        <dbReference type="ARBA" id="ARBA00022884"/>
    </source>
</evidence>
<dbReference type="Gene3D" id="3.30.70.330">
    <property type="match status" value="2"/>
</dbReference>
<keyword evidence="1" id="KW-0677">Repeat</keyword>
<dbReference type="GO" id="GO:0071013">
    <property type="term" value="C:catalytic step 2 spliceosome"/>
    <property type="evidence" value="ECO:0007669"/>
    <property type="project" value="TreeGrafter"/>
</dbReference>
<accession>A0A8T3D9N9</accession>